<dbReference type="GO" id="GO:0032299">
    <property type="term" value="C:ribonuclease H2 complex"/>
    <property type="evidence" value="ECO:0007669"/>
    <property type="project" value="InterPro"/>
</dbReference>
<evidence type="ECO:0000313" key="2">
    <source>
        <dbReference type="EMBL" id="KFH05865.1"/>
    </source>
</evidence>
<dbReference type="GO" id="GO:0006401">
    <property type="term" value="P:RNA catabolic process"/>
    <property type="evidence" value="ECO:0007669"/>
    <property type="project" value="TreeGrafter"/>
</dbReference>
<dbReference type="PANTHER" id="PTHR13383">
    <property type="entry name" value="RIBONUCLEASE H2 SUBUNIT B"/>
    <property type="match status" value="1"/>
</dbReference>
<reference evidence="2 3" key="1">
    <citation type="submission" date="2014-04" db="EMBL/GenBank/DDBJ databases">
        <authorList>
            <person name="Sibley D."/>
            <person name="Venepally P."/>
            <person name="Karamycheva S."/>
            <person name="Hadjithomas M."/>
            <person name="Khan A."/>
            <person name="Brunk B."/>
            <person name="Roos D."/>
            <person name="Caler E."/>
            <person name="Lorenzi H."/>
        </authorList>
    </citation>
    <scope>NUCLEOTIDE SEQUENCE [LARGE SCALE GENOMIC DNA]</scope>
    <source>
        <strain evidence="2 3">MAS</strain>
    </source>
</reference>
<dbReference type="VEuPathDB" id="ToxoDB:TGMAS_291900"/>
<dbReference type="Proteomes" id="UP000028821">
    <property type="component" value="Unassembled WGS sequence"/>
</dbReference>
<dbReference type="AlphaFoldDB" id="A0A086PZT3"/>
<dbReference type="OrthoDB" id="330428at2759"/>
<dbReference type="InterPro" id="IPR040456">
    <property type="entry name" value="RNase_H2_suB"/>
</dbReference>
<feature type="region of interest" description="Disordered" evidence="1">
    <location>
        <begin position="404"/>
        <end position="550"/>
    </location>
</feature>
<protein>
    <submittedName>
        <fullName evidence="2">Ydr279p family (RNase H2 complex component) protein</fullName>
    </submittedName>
</protein>
<feature type="compositionally biased region" description="Basic and acidic residues" evidence="1">
    <location>
        <begin position="473"/>
        <end position="487"/>
    </location>
</feature>
<gene>
    <name evidence="2" type="ORF">TGMAS_291900</name>
</gene>
<evidence type="ECO:0000256" key="1">
    <source>
        <dbReference type="SAM" id="MobiDB-lite"/>
    </source>
</evidence>
<evidence type="ECO:0000313" key="3">
    <source>
        <dbReference type="Proteomes" id="UP000028821"/>
    </source>
</evidence>
<proteinExistence type="predicted"/>
<comment type="caution">
    <text evidence="2">The sequence shown here is derived from an EMBL/GenBank/DDBJ whole genome shotgun (WGS) entry which is preliminary data.</text>
</comment>
<dbReference type="EMBL" id="AEXC02002348">
    <property type="protein sequence ID" value="KFH05865.1"/>
    <property type="molecule type" value="Genomic_DNA"/>
</dbReference>
<feature type="compositionally biased region" description="Polar residues" evidence="1">
    <location>
        <begin position="507"/>
        <end position="517"/>
    </location>
</feature>
<feature type="compositionally biased region" description="Polar residues" evidence="1">
    <location>
        <begin position="437"/>
        <end position="450"/>
    </location>
</feature>
<feature type="region of interest" description="Disordered" evidence="1">
    <location>
        <begin position="27"/>
        <end position="55"/>
    </location>
</feature>
<organism evidence="2 3">
    <name type="scientific">Toxoplasma gondii MAS</name>
    <dbReference type="NCBI Taxonomy" id="943118"/>
    <lineage>
        <taxon>Eukaryota</taxon>
        <taxon>Sar</taxon>
        <taxon>Alveolata</taxon>
        <taxon>Apicomplexa</taxon>
        <taxon>Conoidasida</taxon>
        <taxon>Coccidia</taxon>
        <taxon>Eucoccidiorida</taxon>
        <taxon>Eimeriorina</taxon>
        <taxon>Sarcocystidae</taxon>
        <taxon>Toxoplasma</taxon>
    </lineage>
</organism>
<dbReference type="GO" id="GO:0005654">
    <property type="term" value="C:nucleoplasm"/>
    <property type="evidence" value="ECO:0007669"/>
    <property type="project" value="TreeGrafter"/>
</dbReference>
<sequence>MAIESGGLGPRTLIPRILLISSWQRGAQPDEGTKKTEPQLVQGDAPGSSGNLSSPQWKPANHQLLEILLPHPSQPSVVVAFLWSNSTLYELNQFTRDVGLTSVLLRSPEFVLGNGALLAATPFDPLFIFLALLYRHATEFFVPFSQLISQSDYSQEVRRNLTWLASVPEVTKRISLIADIRSAGDSTIGDHDTRKGESPSALQNSWLKSEFFRLNADKARTFLQRKHAKLLKTILGLRLPFKDCVVFGEKTQYSPVPKDTSRGPYTTVNSWKNDHLNPQKGNVAPGDVTEKIEVDLAAAHRMVDEILCGYLPKGLAAAFKQPCNKQGRSRTTKREGNGNAVSCTLANVAEDNETHDGRMCGSGDLFPSPEVLSDTCPTLSAASAGREKSTCGFVDGSTGKATKTEETLVSSGLHDETTKRPEGRKKRLRAHAAVVQAATSPQSETNSADQSESDTKENASRQAETRQVAPQADEQKAAGNTDRHFADEGDTATSTCNKKCRKENSQREGSFSKSNAAKSEADNAMSKTKAKGGTRLSNQTLISSFFRKKH</sequence>
<dbReference type="PANTHER" id="PTHR13383:SF11">
    <property type="entry name" value="RIBONUCLEASE H2 SUBUNIT B"/>
    <property type="match status" value="1"/>
</dbReference>
<dbReference type="Gene3D" id="1.10.20.120">
    <property type="match status" value="1"/>
</dbReference>
<name>A0A086PZT3_TOXGO</name>
<accession>A0A086PZT3</accession>